<reference evidence="1" key="1">
    <citation type="submission" date="2021-02" db="EMBL/GenBank/DDBJ databases">
        <authorList>
            <person name="Dougan E. K."/>
            <person name="Rhodes N."/>
            <person name="Thang M."/>
            <person name="Chan C."/>
        </authorList>
    </citation>
    <scope>NUCLEOTIDE SEQUENCE</scope>
</reference>
<proteinExistence type="predicted"/>
<gene>
    <name evidence="1" type="ORF">SNAT2548_LOCUS35020</name>
</gene>
<evidence type="ECO:0008006" key="3">
    <source>
        <dbReference type="Google" id="ProtNLM"/>
    </source>
</evidence>
<dbReference type="AlphaFoldDB" id="A0A812V9T1"/>
<dbReference type="OrthoDB" id="264917at2759"/>
<evidence type="ECO:0000313" key="1">
    <source>
        <dbReference type="EMBL" id="CAE7616030.1"/>
    </source>
</evidence>
<sequence length="292" mass="32416">MISSSAQLLMLAPDMASSHDTDPRLRCKGRGKWAALLLLACWSRSMPFIGMPQVAEGPRRTMRRSQPDDDDFKVLQSRINELRERPILPVLVIDSMLPGQRLVFNSPNKELQALVQEEEDIGVIGMVRSRFGTSPARHGVSATLKQVNFNQWELKALRHFKVLGPAEQEGDITRAKVEWVYDEASEEDVKLAETLVPLVDTWTATLLEMGKERYDGQLADILKDLGDMPDPTAAGELALWVAALVNPIPALGVAYEIRPAVLSASSVRERIEVAIEGIQGSIDHISGKRKLF</sequence>
<keyword evidence="2" id="KW-1185">Reference proteome</keyword>
<protein>
    <recommendedName>
        <fullName evidence="3">Lon N-terminal domain-containing protein</fullName>
    </recommendedName>
</protein>
<dbReference type="EMBL" id="CAJNDS010002843">
    <property type="protein sequence ID" value="CAE7616030.1"/>
    <property type="molecule type" value="Genomic_DNA"/>
</dbReference>
<dbReference type="Proteomes" id="UP000604046">
    <property type="component" value="Unassembled WGS sequence"/>
</dbReference>
<accession>A0A812V9T1</accession>
<organism evidence="1 2">
    <name type="scientific">Symbiodinium natans</name>
    <dbReference type="NCBI Taxonomy" id="878477"/>
    <lineage>
        <taxon>Eukaryota</taxon>
        <taxon>Sar</taxon>
        <taxon>Alveolata</taxon>
        <taxon>Dinophyceae</taxon>
        <taxon>Suessiales</taxon>
        <taxon>Symbiodiniaceae</taxon>
        <taxon>Symbiodinium</taxon>
    </lineage>
</organism>
<name>A0A812V9T1_9DINO</name>
<evidence type="ECO:0000313" key="2">
    <source>
        <dbReference type="Proteomes" id="UP000604046"/>
    </source>
</evidence>
<comment type="caution">
    <text evidence="1">The sequence shown here is derived from an EMBL/GenBank/DDBJ whole genome shotgun (WGS) entry which is preliminary data.</text>
</comment>